<dbReference type="STRING" id="84135.GCA_001052115_00427"/>
<gene>
    <name evidence="1" type="ORF">CJ218_07660</name>
</gene>
<comment type="caution">
    <text evidence="1">The sequence shown here is derived from an EMBL/GenBank/DDBJ whole genome shotgun (WGS) entry which is preliminary data.</text>
</comment>
<organism evidence="1 2">
    <name type="scientific">Gemella sanguinis</name>
    <dbReference type="NCBI Taxonomy" id="84135"/>
    <lineage>
        <taxon>Bacteria</taxon>
        <taxon>Bacillati</taxon>
        <taxon>Bacillota</taxon>
        <taxon>Bacilli</taxon>
        <taxon>Bacillales</taxon>
        <taxon>Gemellaceae</taxon>
        <taxon>Gemella</taxon>
    </lineage>
</organism>
<dbReference type="OrthoDB" id="1644322at2"/>
<reference evidence="1 2" key="1">
    <citation type="submission" date="2017-09" db="EMBL/GenBank/DDBJ databases">
        <title>Bacterial strain isolated from the female urinary microbiota.</title>
        <authorList>
            <person name="Thomas-White K."/>
            <person name="Kumar N."/>
            <person name="Forster S."/>
            <person name="Putonti C."/>
            <person name="Lawley T."/>
            <person name="Wolfe A.J."/>
        </authorList>
    </citation>
    <scope>NUCLEOTIDE SEQUENCE [LARGE SCALE GENOMIC DNA]</scope>
    <source>
        <strain evidence="1 2">UMB0186</strain>
    </source>
</reference>
<evidence type="ECO:0000313" key="1">
    <source>
        <dbReference type="EMBL" id="PMC51869.1"/>
    </source>
</evidence>
<dbReference type="Proteomes" id="UP000235670">
    <property type="component" value="Unassembled WGS sequence"/>
</dbReference>
<evidence type="ECO:0008006" key="3">
    <source>
        <dbReference type="Google" id="ProtNLM"/>
    </source>
</evidence>
<accession>A0A2N6SDA9</accession>
<protein>
    <recommendedName>
        <fullName evidence="3">YolD-like family protein</fullName>
    </recommendedName>
</protein>
<sequence>MINRSYLPYKSARQYVDRGMAKWMGFFISEHTTAINTQGNTIDFSINMDIDEKRLLLNQLFFFKGLAYLYTTKQIAPFLGKVTDCQNDYIYFTTKDTIIQIDIKDILKVSIAEELDYE</sequence>
<dbReference type="EMBL" id="PNGT01000009">
    <property type="protein sequence ID" value="PMC51869.1"/>
    <property type="molecule type" value="Genomic_DNA"/>
</dbReference>
<evidence type="ECO:0000313" key="2">
    <source>
        <dbReference type="Proteomes" id="UP000235670"/>
    </source>
</evidence>
<proteinExistence type="predicted"/>
<name>A0A2N6SDA9_9BACL</name>
<dbReference type="RefSeq" id="WP_102190171.1">
    <property type="nucleotide sequence ID" value="NZ_PNGT01000009.1"/>
</dbReference>
<dbReference type="AlphaFoldDB" id="A0A2N6SDA9"/>